<proteinExistence type="predicted"/>
<reference evidence="4" key="1">
    <citation type="journal article" date="2023" name="Proc. Natl. Acad. Sci. U.S.A.">
        <title>Genomic and structural basis for evolution of tropane alkaloid biosynthesis.</title>
        <authorList>
            <person name="Wanga Y.-J."/>
            <person name="Taina T."/>
            <person name="Yua J.-Y."/>
            <person name="Lia J."/>
            <person name="Xua B."/>
            <person name="Chenc J."/>
            <person name="D'Auriad J.C."/>
            <person name="Huanga J.-P."/>
            <person name="Huanga S.-X."/>
        </authorList>
    </citation>
    <scope>NUCLEOTIDE SEQUENCE [LARGE SCALE GENOMIC DNA]</scope>
    <source>
        <strain evidence="4">cv. KIB-2019</strain>
    </source>
</reference>
<dbReference type="Proteomes" id="UP001152561">
    <property type="component" value="Unassembled WGS sequence"/>
</dbReference>
<gene>
    <name evidence="3" type="ORF">K7X08_015227</name>
</gene>
<name>A0A9Q1QWH6_9SOLA</name>
<evidence type="ECO:0000313" key="3">
    <source>
        <dbReference type="EMBL" id="KAJ8527776.1"/>
    </source>
</evidence>
<dbReference type="AlphaFoldDB" id="A0A9Q1QWH6"/>
<evidence type="ECO:0000313" key="4">
    <source>
        <dbReference type="Proteomes" id="UP001152561"/>
    </source>
</evidence>
<organism evidence="3 4">
    <name type="scientific">Anisodus acutangulus</name>
    <dbReference type="NCBI Taxonomy" id="402998"/>
    <lineage>
        <taxon>Eukaryota</taxon>
        <taxon>Viridiplantae</taxon>
        <taxon>Streptophyta</taxon>
        <taxon>Embryophyta</taxon>
        <taxon>Tracheophyta</taxon>
        <taxon>Spermatophyta</taxon>
        <taxon>Magnoliopsida</taxon>
        <taxon>eudicotyledons</taxon>
        <taxon>Gunneridae</taxon>
        <taxon>Pentapetalae</taxon>
        <taxon>asterids</taxon>
        <taxon>lamiids</taxon>
        <taxon>Solanales</taxon>
        <taxon>Solanaceae</taxon>
        <taxon>Solanoideae</taxon>
        <taxon>Hyoscyameae</taxon>
        <taxon>Anisodus</taxon>
    </lineage>
</organism>
<dbReference type="OrthoDB" id="10318178at2759"/>
<feature type="signal peptide" evidence="2">
    <location>
        <begin position="1"/>
        <end position="32"/>
    </location>
</feature>
<feature type="chain" id="PRO_5040438457" evidence="2">
    <location>
        <begin position="33"/>
        <end position="81"/>
    </location>
</feature>
<keyword evidence="2" id="KW-0732">Signal</keyword>
<accession>A0A9Q1QWH6</accession>
<sequence>MFIYKGRTTTCAMLMLVFFVLCLNSWCEYGEAARIVLDFSASNQVTQRLDGLGSSHRRSTRESPGGSYPAPAANVNDHVHH</sequence>
<feature type="region of interest" description="Disordered" evidence="1">
    <location>
        <begin position="48"/>
        <end position="81"/>
    </location>
</feature>
<comment type="caution">
    <text evidence="3">The sequence shown here is derived from an EMBL/GenBank/DDBJ whole genome shotgun (WGS) entry which is preliminary data.</text>
</comment>
<keyword evidence="4" id="KW-1185">Reference proteome</keyword>
<dbReference type="EMBL" id="JAJAGQ010000023">
    <property type="protein sequence ID" value="KAJ8527776.1"/>
    <property type="molecule type" value="Genomic_DNA"/>
</dbReference>
<protein>
    <submittedName>
        <fullName evidence="3">Uncharacterized protein</fullName>
    </submittedName>
</protein>
<evidence type="ECO:0000256" key="1">
    <source>
        <dbReference type="SAM" id="MobiDB-lite"/>
    </source>
</evidence>
<evidence type="ECO:0000256" key="2">
    <source>
        <dbReference type="SAM" id="SignalP"/>
    </source>
</evidence>